<dbReference type="EMBL" id="AFWF01000303">
    <property type="protein sequence ID" value="EGU30990.1"/>
    <property type="molecule type" value="Genomic_DNA"/>
</dbReference>
<comment type="caution">
    <text evidence="1">The sequence shown here is derived from an EMBL/GenBank/DDBJ whole genome shotgun (WGS) entry which is preliminary data.</text>
</comment>
<proteinExistence type="predicted"/>
<dbReference type="Proteomes" id="UP000004605">
    <property type="component" value="Unassembled WGS sequence"/>
</dbReference>
<gene>
    <name evidence="1" type="ORF">VII00023_20637</name>
</gene>
<evidence type="ECO:0000313" key="2">
    <source>
        <dbReference type="Proteomes" id="UP000004605"/>
    </source>
</evidence>
<keyword evidence="2" id="KW-1185">Reference proteome</keyword>
<dbReference type="AlphaFoldDB" id="F9S7U0"/>
<organism evidence="1 2">
    <name type="scientific">Vibrio ichthyoenteri ATCC 700023</name>
    <dbReference type="NCBI Taxonomy" id="870968"/>
    <lineage>
        <taxon>Bacteria</taxon>
        <taxon>Pseudomonadati</taxon>
        <taxon>Pseudomonadota</taxon>
        <taxon>Gammaproteobacteria</taxon>
        <taxon>Vibrionales</taxon>
        <taxon>Vibrionaceae</taxon>
        <taxon>Vibrio</taxon>
    </lineage>
</organism>
<protein>
    <submittedName>
        <fullName evidence="1">Uncharacterized protein</fullName>
    </submittedName>
</protein>
<reference evidence="1 2" key="1">
    <citation type="journal article" date="2012" name="Int. J. Syst. Evol. Microbiol.">
        <title>Vibrio caribbeanicus sp. nov., isolated from the marine sponge Scleritoderma cyanea.</title>
        <authorList>
            <person name="Hoffmann M."/>
            <person name="Monday S.R."/>
            <person name="Allard M.W."/>
            <person name="Strain E.A."/>
            <person name="Whittaker P."/>
            <person name="Naum M."/>
            <person name="McCarthy P.J."/>
            <person name="Lopez J.V."/>
            <person name="Fischer M."/>
            <person name="Brown E.W."/>
        </authorList>
    </citation>
    <scope>NUCLEOTIDE SEQUENCE [LARGE SCALE GENOMIC DNA]</scope>
    <source>
        <strain evidence="1 2">ATCC 700023</strain>
    </source>
</reference>
<sequence length="35" mass="3922">MDINFLHWGVLIIGGSASTEGKRDTKNEQFQDNSL</sequence>
<name>F9S7U0_9VIBR</name>
<evidence type="ECO:0000313" key="1">
    <source>
        <dbReference type="EMBL" id="EGU30990.1"/>
    </source>
</evidence>
<accession>F9S7U0</accession>